<keyword evidence="5" id="KW-0808">Transferase</keyword>
<evidence type="ECO:0000256" key="3">
    <source>
        <dbReference type="PROSITE-ProRule" id="PRU00524"/>
    </source>
</evidence>
<keyword evidence="1" id="KW-0677">Repeat</keyword>
<dbReference type="NCBIfam" id="NF006767">
    <property type="entry name" value="PRK09289.1"/>
    <property type="match status" value="1"/>
</dbReference>
<dbReference type="Proteomes" id="UP000000639">
    <property type="component" value="Chromosome"/>
</dbReference>
<dbReference type="InterPro" id="IPR023366">
    <property type="entry name" value="ATP_synth_asu-like_sf"/>
</dbReference>
<feature type="domain" description="Lumazine-binding" evidence="4">
    <location>
        <begin position="103"/>
        <end position="201"/>
    </location>
</feature>
<evidence type="ECO:0000256" key="1">
    <source>
        <dbReference type="ARBA" id="ARBA00022737"/>
    </source>
</evidence>
<feature type="repeat" description="Lumazine-binding" evidence="3">
    <location>
        <begin position="5"/>
        <end position="102"/>
    </location>
</feature>
<dbReference type="Gene3D" id="2.40.30.20">
    <property type="match status" value="2"/>
</dbReference>
<feature type="repeat" description="Lumazine-binding" evidence="3">
    <location>
        <begin position="103"/>
        <end position="201"/>
    </location>
</feature>
<dbReference type="Pfam" id="PF00677">
    <property type="entry name" value="Lum_binding"/>
    <property type="match status" value="2"/>
</dbReference>
<dbReference type="GO" id="GO:0004746">
    <property type="term" value="F:riboflavin synthase activity"/>
    <property type="evidence" value="ECO:0007669"/>
    <property type="project" value="UniProtKB-UniRule"/>
</dbReference>
<dbReference type="eggNOG" id="COG0307">
    <property type="taxonomic scope" value="Bacteria"/>
</dbReference>
<dbReference type="InterPro" id="IPR001783">
    <property type="entry name" value="Lumazine-bd"/>
</dbReference>
<accession>A1SZB7</accession>
<gene>
    <name evidence="5" type="ordered locus">Ping_3144</name>
</gene>
<feature type="domain" description="Lumazine-binding" evidence="4">
    <location>
        <begin position="5"/>
        <end position="102"/>
    </location>
</feature>
<dbReference type="AlphaFoldDB" id="A1SZB7"/>
<dbReference type="GO" id="GO:0009231">
    <property type="term" value="P:riboflavin biosynthetic process"/>
    <property type="evidence" value="ECO:0007669"/>
    <property type="project" value="TreeGrafter"/>
</dbReference>
<dbReference type="PIRSF" id="PIRSF000498">
    <property type="entry name" value="Riboflavin_syn_A"/>
    <property type="match status" value="1"/>
</dbReference>
<dbReference type="NCBIfam" id="NF009566">
    <property type="entry name" value="PRK13020.1"/>
    <property type="match status" value="1"/>
</dbReference>
<dbReference type="NCBIfam" id="TIGR00187">
    <property type="entry name" value="ribE"/>
    <property type="match status" value="1"/>
</dbReference>
<dbReference type="HOGENOM" id="CLU_034388_0_0_6"/>
<reference evidence="5 6" key="1">
    <citation type="submission" date="2007-01" db="EMBL/GenBank/DDBJ databases">
        <title>Complete sequence of Psychromonas ingrahamii 37.</title>
        <authorList>
            <consortium name="US DOE Joint Genome Institute"/>
            <person name="Copeland A."/>
            <person name="Lucas S."/>
            <person name="Lapidus A."/>
            <person name="Barry K."/>
            <person name="Detter J.C."/>
            <person name="Glavina del Rio T."/>
            <person name="Hammon N."/>
            <person name="Israni S."/>
            <person name="Dalin E."/>
            <person name="Tice H."/>
            <person name="Pitluck S."/>
            <person name="Thompson L.S."/>
            <person name="Brettin T."/>
            <person name="Bruce D."/>
            <person name="Han C."/>
            <person name="Tapia R."/>
            <person name="Schmutz J."/>
            <person name="Larimer F."/>
            <person name="Land M."/>
            <person name="Hauser L."/>
            <person name="Kyrpides N."/>
            <person name="Ivanova N."/>
            <person name="Staley J."/>
            <person name="Richardson P."/>
        </authorList>
    </citation>
    <scope>NUCLEOTIDE SEQUENCE [LARGE SCALE GENOMIC DNA]</scope>
    <source>
        <strain evidence="5 6">37</strain>
    </source>
</reference>
<sequence length="240" mass="26905">MREFMFTGIVQSIANIADVSDENGIRTFIIDFKVGFCNNLEIGASVAVDGVCLTVTEIISEVRVKFDIILQSLLITTLSEYENDSYINVERAAKDGAEIGGHPLSGHVDFKTPIEKIIQIEDNYCIRLSLSNEWSRYIFPKGYIALNGASLTVSQVNKQEGWFEVWLIPETRRMTVFEDKIVGDNINVEIERGTQVIVDTVRDTLHESLGPLLPLFEKLLTEQGIDVNSLGHSPELLIKK</sequence>
<name>A1SZB7_PSYIN</name>
<dbReference type="EMBL" id="CP000510">
    <property type="protein sequence ID" value="ABM04832.1"/>
    <property type="molecule type" value="Genomic_DNA"/>
</dbReference>
<dbReference type="PROSITE" id="PS51177">
    <property type="entry name" value="LUMAZINE_BIND"/>
    <property type="match status" value="2"/>
</dbReference>
<dbReference type="InterPro" id="IPR026017">
    <property type="entry name" value="Lumazine-bd_dom"/>
</dbReference>
<evidence type="ECO:0000313" key="6">
    <source>
        <dbReference type="Proteomes" id="UP000000639"/>
    </source>
</evidence>
<dbReference type="PANTHER" id="PTHR21098">
    <property type="entry name" value="RIBOFLAVIN SYNTHASE ALPHA CHAIN"/>
    <property type="match status" value="1"/>
</dbReference>
<dbReference type="PANTHER" id="PTHR21098:SF0">
    <property type="entry name" value="RIBOFLAVIN SYNTHASE"/>
    <property type="match status" value="1"/>
</dbReference>
<dbReference type="CDD" id="cd00402">
    <property type="entry name" value="Riboflavin_synthase_like"/>
    <property type="match status" value="1"/>
</dbReference>
<keyword evidence="6" id="KW-1185">Reference proteome</keyword>
<evidence type="ECO:0000256" key="2">
    <source>
        <dbReference type="NCBIfam" id="TIGR00187"/>
    </source>
</evidence>
<protein>
    <recommendedName>
        <fullName evidence="2">Riboflavin synthase</fullName>
        <ecNumber evidence="2">2.5.1.9</ecNumber>
    </recommendedName>
</protein>
<dbReference type="InterPro" id="IPR017938">
    <property type="entry name" value="Riboflavin_synthase-like_b-brl"/>
</dbReference>
<evidence type="ECO:0000313" key="5">
    <source>
        <dbReference type="EMBL" id="ABM04832.1"/>
    </source>
</evidence>
<proteinExistence type="predicted"/>
<organism evidence="5 6">
    <name type="scientific">Psychromonas ingrahamii (strain DSM 17664 / CCUG 51855 / 37)</name>
    <dbReference type="NCBI Taxonomy" id="357804"/>
    <lineage>
        <taxon>Bacteria</taxon>
        <taxon>Pseudomonadati</taxon>
        <taxon>Pseudomonadota</taxon>
        <taxon>Gammaproteobacteria</taxon>
        <taxon>Alteromonadales</taxon>
        <taxon>Psychromonadaceae</taxon>
        <taxon>Psychromonas</taxon>
    </lineage>
</organism>
<dbReference type="SUPFAM" id="SSF63380">
    <property type="entry name" value="Riboflavin synthase domain-like"/>
    <property type="match status" value="2"/>
</dbReference>
<dbReference type="KEGG" id="pin:Ping_3144"/>
<dbReference type="STRING" id="357804.Ping_3144"/>
<dbReference type="EC" id="2.5.1.9" evidence="2"/>
<evidence type="ECO:0000259" key="4">
    <source>
        <dbReference type="PROSITE" id="PS51177"/>
    </source>
</evidence>